<dbReference type="InterPro" id="IPR000719">
    <property type="entry name" value="Prot_kinase_dom"/>
</dbReference>
<keyword evidence="3" id="KW-0547">Nucleotide-binding</keyword>
<feature type="non-terminal residue" evidence="8">
    <location>
        <position position="1"/>
    </location>
</feature>
<dbReference type="PANTHER" id="PTHR27002">
    <property type="entry name" value="RECEPTOR-LIKE SERINE/THREONINE-PROTEIN KINASE SD1-8"/>
    <property type="match status" value="1"/>
</dbReference>
<evidence type="ECO:0000259" key="6">
    <source>
        <dbReference type="PROSITE" id="PS50011"/>
    </source>
</evidence>
<name>A0ABM3H6F0_9MYRT</name>
<protein>
    <submittedName>
        <fullName evidence="8">Cysteine-rich receptor-like protein kinase 29</fullName>
    </submittedName>
</protein>
<dbReference type="Gene3D" id="1.10.510.10">
    <property type="entry name" value="Transferase(Phosphotransferase) domain 1"/>
    <property type="match status" value="1"/>
</dbReference>
<dbReference type="Proteomes" id="UP000827889">
    <property type="component" value="Chromosome 3"/>
</dbReference>
<proteinExistence type="predicted"/>
<sequence>LLRIIHRDLKASNILLDSDMNPKISDFGWARLFELDQTHAETKRIVGTDGYMAPEYEMNGKFSDKSDVYGFGVLVLEIVSGRRNNHRIGNDMEDLLSYVWKNWRERSISNIIDPSITSGSNTGIVRCIHIGLLCVQENEASRPTMASVCLLLSSPSAALQVPSRPAFFIQRVVVYDTSSTQDYSSRVSEAERSRSESNQF</sequence>
<keyword evidence="4" id="KW-0418">Kinase</keyword>
<dbReference type="InterPro" id="IPR011009">
    <property type="entry name" value="Kinase-like_dom_sf"/>
</dbReference>
<evidence type="ECO:0000256" key="3">
    <source>
        <dbReference type="ARBA" id="ARBA00022741"/>
    </source>
</evidence>
<dbReference type="SUPFAM" id="SSF56112">
    <property type="entry name" value="Protein kinase-like (PK-like)"/>
    <property type="match status" value="1"/>
</dbReference>
<evidence type="ECO:0000313" key="8">
    <source>
        <dbReference type="RefSeq" id="XP_048132153.1"/>
    </source>
</evidence>
<evidence type="ECO:0000256" key="2">
    <source>
        <dbReference type="ARBA" id="ARBA00022679"/>
    </source>
</evidence>
<evidence type="ECO:0000256" key="1">
    <source>
        <dbReference type="ARBA" id="ARBA00022527"/>
    </source>
</evidence>
<dbReference type="RefSeq" id="XP_048132153.1">
    <property type="nucleotide sequence ID" value="XM_048276196.1"/>
</dbReference>
<keyword evidence="5" id="KW-0067">ATP-binding</keyword>
<evidence type="ECO:0000256" key="5">
    <source>
        <dbReference type="ARBA" id="ARBA00022840"/>
    </source>
</evidence>
<evidence type="ECO:0000256" key="4">
    <source>
        <dbReference type="ARBA" id="ARBA00022777"/>
    </source>
</evidence>
<dbReference type="PROSITE" id="PS00108">
    <property type="entry name" value="PROTEIN_KINASE_ST"/>
    <property type="match status" value="1"/>
</dbReference>
<accession>A0ABM3H6F0</accession>
<dbReference type="Pfam" id="PF00069">
    <property type="entry name" value="Pkinase"/>
    <property type="match status" value="1"/>
</dbReference>
<feature type="domain" description="Protein kinase" evidence="6">
    <location>
        <begin position="1"/>
        <end position="167"/>
    </location>
</feature>
<keyword evidence="1" id="KW-0723">Serine/threonine-protein kinase</keyword>
<dbReference type="PANTHER" id="PTHR27002:SF1104">
    <property type="entry name" value="CYSTEINE-RICH RECEPTOR-LIKE PROTEIN KINASE 27-RELATED"/>
    <property type="match status" value="1"/>
</dbReference>
<gene>
    <name evidence="8" type="primary">LOC115733802</name>
</gene>
<keyword evidence="7" id="KW-1185">Reference proteome</keyword>
<keyword evidence="2" id="KW-0808">Transferase</keyword>
<evidence type="ECO:0000313" key="7">
    <source>
        <dbReference type="Proteomes" id="UP000827889"/>
    </source>
</evidence>
<dbReference type="PROSITE" id="PS50011">
    <property type="entry name" value="PROTEIN_KINASE_DOM"/>
    <property type="match status" value="1"/>
</dbReference>
<dbReference type="GeneID" id="115733802"/>
<dbReference type="InterPro" id="IPR008271">
    <property type="entry name" value="Ser/Thr_kinase_AS"/>
</dbReference>
<organism evidence="7 8">
    <name type="scientific">Rhodamnia argentea</name>
    <dbReference type="NCBI Taxonomy" id="178133"/>
    <lineage>
        <taxon>Eukaryota</taxon>
        <taxon>Viridiplantae</taxon>
        <taxon>Streptophyta</taxon>
        <taxon>Embryophyta</taxon>
        <taxon>Tracheophyta</taxon>
        <taxon>Spermatophyta</taxon>
        <taxon>Magnoliopsida</taxon>
        <taxon>eudicotyledons</taxon>
        <taxon>Gunneridae</taxon>
        <taxon>Pentapetalae</taxon>
        <taxon>rosids</taxon>
        <taxon>malvids</taxon>
        <taxon>Myrtales</taxon>
        <taxon>Myrtaceae</taxon>
        <taxon>Myrtoideae</taxon>
        <taxon>Myrteae</taxon>
        <taxon>Australasian group</taxon>
        <taxon>Rhodamnia</taxon>
    </lineage>
</organism>
<reference evidence="8" key="1">
    <citation type="submission" date="2025-08" db="UniProtKB">
        <authorList>
            <consortium name="RefSeq"/>
        </authorList>
    </citation>
    <scope>IDENTIFICATION</scope>
    <source>
        <tissue evidence="8">Leaf</tissue>
    </source>
</reference>